<accession>A0A1D2J5C8</accession>
<name>A0A1D2J5C8_PARBR</name>
<dbReference type="AlphaFoldDB" id="A0A1D2J5C8"/>
<dbReference type="VEuPathDB" id="FungiDB:PADG_08707"/>
<feature type="compositionally biased region" description="Basic and acidic residues" evidence="1">
    <location>
        <begin position="55"/>
        <end position="72"/>
    </location>
</feature>
<sequence>MQPCRPIQRSFPTRAHRLVFRNTLYTQSAEKNDPAYDRSKGAFDSSSTSPESELEEVRQNAPENKDDVDGKVKSGRNPLEVSPAKQDVSCGKDEEITKGQGKEPSKRVSTAKGKETWVIADPSCDPGSLVCIYGLNMDPHSNQTKPARSLFQMKEANFG</sequence>
<evidence type="ECO:0000313" key="2">
    <source>
        <dbReference type="EMBL" id="ODH13455.1"/>
    </source>
</evidence>
<dbReference type="VEuPathDB" id="FungiDB:PABG_07822"/>
<dbReference type="Proteomes" id="UP000242814">
    <property type="component" value="Unassembled WGS sequence"/>
</dbReference>
<gene>
    <name evidence="2" type="ORF">ACO22_07238</name>
</gene>
<protein>
    <submittedName>
        <fullName evidence="2">Uncharacterized protein</fullName>
    </submittedName>
</protein>
<proteinExistence type="predicted"/>
<dbReference type="EMBL" id="LZYO01000482">
    <property type="protein sequence ID" value="ODH13455.1"/>
    <property type="molecule type" value="Genomic_DNA"/>
</dbReference>
<comment type="caution">
    <text evidence="2">The sequence shown here is derived from an EMBL/GenBank/DDBJ whole genome shotgun (WGS) entry which is preliminary data.</text>
</comment>
<evidence type="ECO:0000313" key="3">
    <source>
        <dbReference type="Proteomes" id="UP000242814"/>
    </source>
</evidence>
<feature type="region of interest" description="Disordered" evidence="1">
    <location>
        <begin position="24"/>
        <end position="113"/>
    </location>
</feature>
<reference evidence="2 3" key="1">
    <citation type="submission" date="2016-06" db="EMBL/GenBank/DDBJ databases">
        <authorList>
            <person name="Kjaerup R.B."/>
            <person name="Dalgaard T.S."/>
            <person name="Juul-Madsen H.R."/>
        </authorList>
    </citation>
    <scope>NUCLEOTIDE SEQUENCE [LARGE SCALE GENOMIC DNA]</scope>
    <source>
        <strain evidence="2 3">Pb300</strain>
    </source>
</reference>
<organism evidence="2 3">
    <name type="scientific">Paracoccidioides brasiliensis</name>
    <dbReference type="NCBI Taxonomy" id="121759"/>
    <lineage>
        <taxon>Eukaryota</taxon>
        <taxon>Fungi</taxon>
        <taxon>Dikarya</taxon>
        <taxon>Ascomycota</taxon>
        <taxon>Pezizomycotina</taxon>
        <taxon>Eurotiomycetes</taxon>
        <taxon>Eurotiomycetidae</taxon>
        <taxon>Onygenales</taxon>
        <taxon>Ajellomycetaceae</taxon>
        <taxon>Paracoccidioides</taxon>
    </lineage>
</organism>
<feature type="compositionally biased region" description="Basic and acidic residues" evidence="1">
    <location>
        <begin position="90"/>
        <end position="106"/>
    </location>
</feature>
<evidence type="ECO:0000256" key="1">
    <source>
        <dbReference type="SAM" id="MobiDB-lite"/>
    </source>
</evidence>
<feature type="compositionally biased region" description="Basic and acidic residues" evidence="1">
    <location>
        <begin position="30"/>
        <end position="41"/>
    </location>
</feature>